<gene>
    <name evidence="1" type="ORF">GLOIN_2v1886254</name>
</gene>
<organism evidence="1 2">
    <name type="scientific">Rhizophagus irregularis (strain DAOM 181602 / DAOM 197198 / MUCL 43194)</name>
    <name type="common">Arbuscular mycorrhizal fungus</name>
    <name type="synonym">Glomus intraradices</name>
    <dbReference type="NCBI Taxonomy" id="747089"/>
    <lineage>
        <taxon>Eukaryota</taxon>
        <taxon>Fungi</taxon>
        <taxon>Fungi incertae sedis</taxon>
        <taxon>Mucoromycota</taxon>
        <taxon>Glomeromycotina</taxon>
        <taxon>Glomeromycetes</taxon>
        <taxon>Glomerales</taxon>
        <taxon>Glomeraceae</taxon>
        <taxon>Rhizophagus</taxon>
    </lineage>
</organism>
<accession>A0A2P4NXL1</accession>
<sequence length="219" mass="26165">MQIIAFFPMARLKRQAQHCQKIAKKRKKAVKDLFQILFLKILMINKFEFWTRSVNSEKDRETLQILHDLDFLYPTPRKFCDQTETLWNCIHESLNANKKGQDGKRHILSIIAEQFPYCELKRFESKCVKKPIFTRITIPHKKLDQLQQFLDDKNNVIMSSYKTETKTGLPVKYLKYTKESLWEKFSYQFPDGVKRTSFMTFLQKKQYIYQENLGGLCSI</sequence>
<dbReference type="AlphaFoldDB" id="A0A2P4NXL1"/>
<reference evidence="1 2" key="2">
    <citation type="journal article" date="2018" name="New Phytol.">
        <title>High intraspecific genome diversity in the model arbuscular mycorrhizal symbiont Rhizophagus irregularis.</title>
        <authorList>
            <person name="Chen E.C.H."/>
            <person name="Morin E."/>
            <person name="Beaudet D."/>
            <person name="Noel J."/>
            <person name="Yildirir G."/>
            <person name="Ndikumana S."/>
            <person name="Charron P."/>
            <person name="St-Onge C."/>
            <person name="Giorgi J."/>
            <person name="Kruger M."/>
            <person name="Marton T."/>
            <person name="Ropars J."/>
            <person name="Grigoriev I.V."/>
            <person name="Hainaut M."/>
            <person name="Henrissat B."/>
            <person name="Roux C."/>
            <person name="Martin F."/>
            <person name="Corradi N."/>
        </authorList>
    </citation>
    <scope>NUCLEOTIDE SEQUENCE [LARGE SCALE GENOMIC DNA]</scope>
    <source>
        <strain evidence="1 2">DAOM 197198</strain>
    </source>
</reference>
<reference evidence="1 2" key="1">
    <citation type="journal article" date="2013" name="Proc. Natl. Acad. Sci. U.S.A.">
        <title>Genome of an arbuscular mycorrhizal fungus provides insight into the oldest plant symbiosis.</title>
        <authorList>
            <person name="Tisserant E."/>
            <person name="Malbreil M."/>
            <person name="Kuo A."/>
            <person name="Kohler A."/>
            <person name="Symeonidi A."/>
            <person name="Balestrini R."/>
            <person name="Charron P."/>
            <person name="Duensing N."/>
            <person name="Frei Dit Frey N."/>
            <person name="Gianinazzi-Pearson V."/>
            <person name="Gilbert L.B."/>
            <person name="Handa Y."/>
            <person name="Herr J.R."/>
            <person name="Hijri M."/>
            <person name="Koul R."/>
            <person name="Kawaguchi M."/>
            <person name="Krajinski F."/>
            <person name="Lammers P.J."/>
            <person name="Masclaux F.G."/>
            <person name="Murat C."/>
            <person name="Morin E."/>
            <person name="Ndikumana S."/>
            <person name="Pagni M."/>
            <person name="Petitpierre D."/>
            <person name="Requena N."/>
            <person name="Rosikiewicz P."/>
            <person name="Riley R."/>
            <person name="Saito K."/>
            <person name="San Clemente H."/>
            <person name="Shapiro H."/>
            <person name="van Tuinen D."/>
            <person name="Becard G."/>
            <person name="Bonfante P."/>
            <person name="Paszkowski U."/>
            <person name="Shachar-Hill Y.Y."/>
            <person name="Tuskan G.A."/>
            <person name="Young P.W."/>
            <person name="Sanders I.R."/>
            <person name="Henrissat B."/>
            <person name="Rensing S.A."/>
            <person name="Grigoriev I.V."/>
            <person name="Corradi N."/>
            <person name="Roux C."/>
            <person name="Martin F."/>
        </authorList>
    </citation>
    <scope>NUCLEOTIDE SEQUENCE [LARGE SCALE GENOMIC DNA]</scope>
    <source>
        <strain evidence="1 2">DAOM 197198</strain>
    </source>
</reference>
<protein>
    <submittedName>
        <fullName evidence="1">Uncharacterized protein</fullName>
    </submittedName>
</protein>
<dbReference type="VEuPathDB" id="FungiDB:RhiirFUN_007618"/>
<comment type="caution">
    <text evidence="1">The sequence shown here is derived from an EMBL/GenBank/DDBJ whole genome shotgun (WGS) entry which is preliminary data.</text>
</comment>
<evidence type="ECO:0000313" key="1">
    <source>
        <dbReference type="EMBL" id="POG57882.1"/>
    </source>
</evidence>
<dbReference type="Proteomes" id="UP000018888">
    <property type="component" value="Unassembled WGS sequence"/>
</dbReference>
<dbReference type="EMBL" id="AUPC02000603">
    <property type="protein sequence ID" value="POG57882.1"/>
    <property type="molecule type" value="Genomic_DNA"/>
</dbReference>
<keyword evidence="2" id="KW-1185">Reference proteome</keyword>
<proteinExistence type="predicted"/>
<evidence type="ECO:0000313" key="2">
    <source>
        <dbReference type="Proteomes" id="UP000018888"/>
    </source>
</evidence>
<name>A0A2P4NXL1_RHIID</name>